<dbReference type="EMBL" id="FTLW01000001">
    <property type="protein sequence ID" value="SIP95038.1"/>
    <property type="molecule type" value="Genomic_DNA"/>
</dbReference>
<reference evidence="14" key="1">
    <citation type="submission" date="2017-01" db="EMBL/GenBank/DDBJ databases">
        <authorList>
            <person name="Varghese N."/>
            <person name="Submissions S."/>
        </authorList>
    </citation>
    <scope>NUCLEOTIDE SEQUENCE [LARGE SCALE GENOMIC DNA]</scope>
    <source>
        <strain evidence="14">UM1</strain>
    </source>
</reference>
<organism evidence="13 14">
    <name type="scientific">Solilutibacter tolerans</name>
    <dbReference type="NCBI Taxonomy" id="1604334"/>
    <lineage>
        <taxon>Bacteria</taxon>
        <taxon>Pseudomonadati</taxon>
        <taxon>Pseudomonadota</taxon>
        <taxon>Gammaproteobacteria</taxon>
        <taxon>Lysobacterales</taxon>
        <taxon>Lysobacteraceae</taxon>
        <taxon>Solilutibacter</taxon>
    </lineage>
</organism>
<evidence type="ECO:0000256" key="6">
    <source>
        <dbReference type="ARBA" id="ARBA00022692"/>
    </source>
</evidence>
<evidence type="ECO:0000313" key="14">
    <source>
        <dbReference type="Proteomes" id="UP000241788"/>
    </source>
</evidence>
<keyword evidence="7 11" id="KW-1133">Transmembrane helix</keyword>
<evidence type="ECO:0000256" key="8">
    <source>
        <dbReference type="ARBA" id="ARBA00023136"/>
    </source>
</evidence>
<gene>
    <name evidence="13" type="ORF">SAMN05421546_0364</name>
</gene>
<keyword evidence="3" id="KW-1003">Cell membrane</keyword>
<evidence type="ECO:0000256" key="11">
    <source>
        <dbReference type="SAM" id="Phobius"/>
    </source>
</evidence>
<keyword evidence="14" id="KW-1185">Reference proteome</keyword>
<keyword evidence="4" id="KW-0488">Methylation</keyword>
<accession>A0A1N6NSB9</accession>
<feature type="transmembrane region" description="Helical" evidence="11">
    <location>
        <begin position="6"/>
        <end position="28"/>
    </location>
</feature>
<dbReference type="SUPFAM" id="SSF54523">
    <property type="entry name" value="Pili subunits"/>
    <property type="match status" value="1"/>
</dbReference>
<dbReference type="GO" id="GO:0005886">
    <property type="term" value="C:plasma membrane"/>
    <property type="evidence" value="ECO:0007669"/>
    <property type="project" value="UniProtKB-SubCell"/>
</dbReference>
<dbReference type="Gene3D" id="3.55.40.10">
    <property type="entry name" value="minor pseudopilin epsh domain"/>
    <property type="match status" value="1"/>
</dbReference>
<dbReference type="Pfam" id="PF12019">
    <property type="entry name" value="GspH"/>
    <property type="match status" value="1"/>
</dbReference>
<comment type="subcellular location">
    <subcellularLocation>
        <location evidence="1">Cell inner membrane</location>
        <topology evidence="1">Single-pass membrane protein</topology>
    </subcellularLocation>
</comment>
<dbReference type="InterPro" id="IPR045584">
    <property type="entry name" value="Pilin-like"/>
</dbReference>
<evidence type="ECO:0000256" key="5">
    <source>
        <dbReference type="ARBA" id="ARBA00022519"/>
    </source>
</evidence>
<dbReference type="STRING" id="1604334.SAMN05421546_0364"/>
<dbReference type="AlphaFoldDB" id="A0A1N6NSB9"/>
<protein>
    <recommendedName>
        <fullName evidence="2">Type II secretion system protein H</fullName>
    </recommendedName>
    <alternativeName>
        <fullName evidence="10">General secretion pathway protein H</fullName>
    </alternativeName>
</protein>
<evidence type="ECO:0000256" key="1">
    <source>
        <dbReference type="ARBA" id="ARBA00004377"/>
    </source>
</evidence>
<evidence type="ECO:0000256" key="10">
    <source>
        <dbReference type="ARBA" id="ARBA00030775"/>
    </source>
</evidence>
<evidence type="ECO:0000259" key="12">
    <source>
        <dbReference type="Pfam" id="PF12019"/>
    </source>
</evidence>
<dbReference type="Pfam" id="PF07963">
    <property type="entry name" value="N_methyl"/>
    <property type="match status" value="1"/>
</dbReference>
<proteinExistence type="inferred from homology"/>
<evidence type="ECO:0000256" key="9">
    <source>
        <dbReference type="ARBA" id="ARBA00025772"/>
    </source>
</evidence>
<dbReference type="Proteomes" id="UP000241788">
    <property type="component" value="Unassembled WGS sequence"/>
</dbReference>
<dbReference type="GO" id="GO:0015628">
    <property type="term" value="P:protein secretion by the type II secretion system"/>
    <property type="evidence" value="ECO:0007669"/>
    <property type="project" value="InterPro"/>
</dbReference>
<evidence type="ECO:0000313" key="13">
    <source>
        <dbReference type="EMBL" id="SIP95038.1"/>
    </source>
</evidence>
<keyword evidence="5" id="KW-0997">Cell inner membrane</keyword>
<dbReference type="InterPro" id="IPR012902">
    <property type="entry name" value="N_methyl_site"/>
</dbReference>
<dbReference type="RefSeq" id="WP_083688110.1">
    <property type="nucleotide sequence ID" value="NZ_FTLW01000001.1"/>
</dbReference>
<dbReference type="InterPro" id="IPR022346">
    <property type="entry name" value="T2SS_GspH"/>
</dbReference>
<dbReference type="NCBIfam" id="TIGR02532">
    <property type="entry name" value="IV_pilin_GFxxxE"/>
    <property type="match status" value="1"/>
</dbReference>
<keyword evidence="6 11" id="KW-0812">Transmembrane</keyword>
<evidence type="ECO:0000256" key="7">
    <source>
        <dbReference type="ARBA" id="ARBA00022989"/>
    </source>
</evidence>
<keyword evidence="8 11" id="KW-0472">Membrane</keyword>
<name>A0A1N6NSB9_9GAMM</name>
<evidence type="ECO:0000256" key="4">
    <source>
        <dbReference type="ARBA" id="ARBA00022481"/>
    </source>
</evidence>
<sequence length="181" mass="19419">MQRKLQRGITLVEMTCVLAVMSLLAGIAGPSMHRWRQRAAADGLLSALTTDIALARITAISRGVTTVVCPSQDAATCHGAAEWSEGWIVFLDDNKDKARQPDEDLISAAGMRRIPSLSFASTTGRRTVRLYPSGMGYGSNLTVTTCLDGVIHAKLVMNNAGRVRVERPRIANPCPDAAAMP</sequence>
<dbReference type="GO" id="GO:0015627">
    <property type="term" value="C:type II protein secretion system complex"/>
    <property type="evidence" value="ECO:0007669"/>
    <property type="project" value="InterPro"/>
</dbReference>
<comment type="similarity">
    <text evidence="9">Belongs to the GSP H family.</text>
</comment>
<evidence type="ECO:0000256" key="2">
    <source>
        <dbReference type="ARBA" id="ARBA00021549"/>
    </source>
</evidence>
<evidence type="ECO:0000256" key="3">
    <source>
        <dbReference type="ARBA" id="ARBA00022475"/>
    </source>
</evidence>
<dbReference type="OrthoDB" id="2313614at2"/>
<feature type="domain" description="General secretion pathway GspH" evidence="12">
    <location>
        <begin position="47"/>
        <end position="161"/>
    </location>
</feature>